<dbReference type="InterPro" id="IPR036259">
    <property type="entry name" value="MFS_trans_sf"/>
</dbReference>
<comment type="similarity">
    <text evidence="2">Belongs to the major facilitator superfamily. Monocarboxylate porter (TC 2.A.1.13) family.</text>
</comment>
<keyword evidence="7" id="KW-1185">Reference proteome</keyword>
<feature type="transmembrane region" description="Helical" evidence="4">
    <location>
        <begin position="135"/>
        <end position="156"/>
    </location>
</feature>
<evidence type="ECO:0000256" key="3">
    <source>
        <dbReference type="SAM" id="MobiDB-lite"/>
    </source>
</evidence>
<accession>A0ABQ9P132</accession>
<dbReference type="InterPro" id="IPR050327">
    <property type="entry name" value="Proton-linked_MCT"/>
</dbReference>
<proteinExistence type="inferred from homology"/>
<dbReference type="SUPFAM" id="SSF103473">
    <property type="entry name" value="MFS general substrate transporter"/>
    <property type="match status" value="1"/>
</dbReference>
<sequence>MDPTATHSSPTGNASTDHEIELTPRNVANERDSQPDEIEQTNLPQADGGKDAYLFLCGCFMAEAMCWGVAGATVPFILNWSLTKYSYRITLRSWAILIPVLTLPLLPFLKPRIPLSKSAQPRQISYRFTLTPTFWLYQIPNILEGLGYFIPTIYLSTYAQQLGLSRTIGSLLIALVNIAAVFSQLGLGYLVDRLPVSTVMLISALGSSVAAFAFWGTATSLPMLVVFALMYGAFAGGFTSTFIGMTKETIVNTVGADSGTVFALFCVGRGIGAVASGPLSEGLLALNEDSKYGNGGFALGSLGYATGYGALIVFTGISALCGGLSFVGKRVKVL</sequence>
<feature type="transmembrane region" description="Helical" evidence="4">
    <location>
        <begin position="196"/>
        <end position="216"/>
    </location>
</feature>
<feature type="transmembrane region" description="Helical" evidence="4">
    <location>
        <begin position="223"/>
        <end position="243"/>
    </location>
</feature>
<dbReference type="Pfam" id="PF07690">
    <property type="entry name" value="MFS_1"/>
    <property type="match status" value="1"/>
</dbReference>
<evidence type="ECO:0000256" key="2">
    <source>
        <dbReference type="ARBA" id="ARBA00006727"/>
    </source>
</evidence>
<organism evidence="6 7">
    <name type="scientific">Coniosporium apollinis</name>
    <dbReference type="NCBI Taxonomy" id="61459"/>
    <lineage>
        <taxon>Eukaryota</taxon>
        <taxon>Fungi</taxon>
        <taxon>Dikarya</taxon>
        <taxon>Ascomycota</taxon>
        <taxon>Pezizomycotina</taxon>
        <taxon>Dothideomycetes</taxon>
        <taxon>Dothideomycetes incertae sedis</taxon>
        <taxon>Coniosporium</taxon>
    </lineage>
</organism>
<dbReference type="PANTHER" id="PTHR11360">
    <property type="entry name" value="MONOCARBOXYLATE TRANSPORTER"/>
    <property type="match status" value="1"/>
</dbReference>
<name>A0ABQ9P132_9PEZI</name>
<gene>
    <name evidence="6" type="ORF">H2201_001360</name>
</gene>
<dbReference type="EMBL" id="JAPDRL010000007">
    <property type="protein sequence ID" value="KAJ9668312.1"/>
    <property type="molecule type" value="Genomic_DNA"/>
</dbReference>
<keyword evidence="4" id="KW-0472">Membrane</keyword>
<evidence type="ECO:0000259" key="5">
    <source>
        <dbReference type="PROSITE" id="PS50850"/>
    </source>
</evidence>
<evidence type="ECO:0000313" key="7">
    <source>
        <dbReference type="Proteomes" id="UP001172684"/>
    </source>
</evidence>
<feature type="compositionally biased region" description="Polar residues" evidence="3">
    <location>
        <begin position="1"/>
        <end position="15"/>
    </location>
</feature>
<dbReference type="InterPro" id="IPR020846">
    <property type="entry name" value="MFS_dom"/>
</dbReference>
<comment type="subcellular location">
    <subcellularLocation>
        <location evidence="1">Membrane</location>
        <topology evidence="1">Multi-pass membrane protein</topology>
    </subcellularLocation>
</comment>
<feature type="transmembrane region" description="Helical" evidence="4">
    <location>
        <begin position="52"/>
        <end position="77"/>
    </location>
</feature>
<dbReference type="Proteomes" id="UP001172684">
    <property type="component" value="Unassembled WGS sequence"/>
</dbReference>
<dbReference type="Gene3D" id="1.20.1250.20">
    <property type="entry name" value="MFS general substrate transporter like domains"/>
    <property type="match status" value="1"/>
</dbReference>
<keyword evidence="4" id="KW-0812">Transmembrane</keyword>
<feature type="compositionally biased region" description="Basic and acidic residues" evidence="3">
    <location>
        <begin position="16"/>
        <end position="34"/>
    </location>
</feature>
<evidence type="ECO:0000256" key="1">
    <source>
        <dbReference type="ARBA" id="ARBA00004141"/>
    </source>
</evidence>
<protein>
    <recommendedName>
        <fullName evidence="5">Major facilitator superfamily (MFS) profile domain-containing protein</fullName>
    </recommendedName>
</protein>
<feature type="transmembrane region" description="Helical" evidence="4">
    <location>
        <begin position="89"/>
        <end position="109"/>
    </location>
</feature>
<feature type="transmembrane region" description="Helical" evidence="4">
    <location>
        <begin position="308"/>
        <end position="328"/>
    </location>
</feature>
<feature type="transmembrane region" description="Helical" evidence="4">
    <location>
        <begin position="168"/>
        <end position="190"/>
    </location>
</feature>
<feature type="region of interest" description="Disordered" evidence="3">
    <location>
        <begin position="1"/>
        <end position="44"/>
    </location>
</feature>
<keyword evidence="4" id="KW-1133">Transmembrane helix</keyword>
<dbReference type="PANTHER" id="PTHR11360:SF287">
    <property type="entry name" value="MFS MONOCARBOXYLATE TRANSPORTER"/>
    <property type="match status" value="1"/>
</dbReference>
<dbReference type="InterPro" id="IPR011701">
    <property type="entry name" value="MFS"/>
</dbReference>
<reference evidence="6" key="1">
    <citation type="submission" date="2022-10" db="EMBL/GenBank/DDBJ databases">
        <title>Culturing micro-colonial fungi from biological soil crusts in the Mojave desert and describing Neophaeococcomyces mojavensis, and introducing the new genera and species Taxawa tesnikishii.</title>
        <authorList>
            <person name="Kurbessoian T."/>
            <person name="Stajich J.E."/>
        </authorList>
    </citation>
    <scope>NUCLEOTIDE SEQUENCE</scope>
    <source>
        <strain evidence="6">TK_1</strain>
    </source>
</reference>
<evidence type="ECO:0000313" key="6">
    <source>
        <dbReference type="EMBL" id="KAJ9668312.1"/>
    </source>
</evidence>
<evidence type="ECO:0000256" key="4">
    <source>
        <dbReference type="SAM" id="Phobius"/>
    </source>
</evidence>
<comment type="caution">
    <text evidence="6">The sequence shown here is derived from an EMBL/GenBank/DDBJ whole genome shotgun (WGS) entry which is preliminary data.</text>
</comment>
<feature type="domain" description="Major facilitator superfamily (MFS) profile" evidence="5">
    <location>
        <begin position="133"/>
        <end position="334"/>
    </location>
</feature>
<dbReference type="PROSITE" id="PS50850">
    <property type="entry name" value="MFS"/>
    <property type="match status" value="1"/>
</dbReference>